<dbReference type="EMBL" id="FNUJ01000003">
    <property type="protein sequence ID" value="SEF27598.1"/>
    <property type="molecule type" value="Genomic_DNA"/>
</dbReference>
<sequence>MTGPDLSEIEAWFDGVLTGRISRDAADRWAMRWLSDDFEGRADLGADQLWALDLPGGIDLTHGPGAGYLHSEEQIRRWRDEVRARRPG</sequence>
<dbReference type="STRING" id="218821.SAMN05421837_103951"/>
<dbReference type="OrthoDB" id="4225757at2"/>
<keyword evidence="2" id="KW-1185">Reference proteome</keyword>
<dbReference type="AlphaFoldDB" id="A0A1H5QQF5"/>
<reference evidence="2" key="1">
    <citation type="submission" date="2016-10" db="EMBL/GenBank/DDBJ databases">
        <authorList>
            <person name="Varghese N."/>
            <person name="Submissions S."/>
        </authorList>
    </citation>
    <scope>NUCLEOTIDE SEQUENCE [LARGE SCALE GENOMIC DNA]</scope>
    <source>
        <strain evidence="2">DSM 44654</strain>
    </source>
</reference>
<dbReference type="RefSeq" id="WP_086678715.1">
    <property type="nucleotide sequence ID" value="NZ_FNUJ01000003.1"/>
</dbReference>
<name>A0A1H5QQF5_9PSEU</name>
<dbReference type="Proteomes" id="UP000198878">
    <property type="component" value="Unassembled WGS sequence"/>
</dbReference>
<proteinExistence type="predicted"/>
<gene>
    <name evidence="1" type="ORF">SAMN05421837_103951</name>
</gene>
<evidence type="ECO:0000313" key="2">
    <source>
        <dbReference type="Proteomes" id="UP000198878"/>
    </source>
</evidence>
<evidence type="ECO:0000313" key="1">
    <source>
        <dbReference type="EMBL" id="SEF27598.1"/>
    </source>
</evidence>
<protein>
    <submittedName>
        <fullName evidence="1">Uncharacterized protein</fullName>
    </submittedName>
</protein>
<accession>A0A1H5QQF5</accession>
<organism evidence="1 2">
    <name type="scientific">Amycolatopsis pretoriensis</name>
    <dbReference type="NCBI Taxonomy" id="218821"/>
    <lineage>
        <taxon>Bacteria</taxon>
        <taxon>Bacillati</taxon>
        <taxon>Actinomycetota</taxon>
        <taxon>Actinomycetes</taxon>
        <taxon>Pseudonocardiales</taxon>
        <taxon>Pseudonocardiaceae</taxon>
        <taxon>Amycolatopsis</taxon>
    </lineage>
</organism>